<keyword evidence="1" id="KW-0472">Membrane</keyword>
<sequence>MPDKPKVTKMRTKPIIASNNSEQTELGQLISRLDSKVQSLNGLVTILQQTIFSKNQVHNTLNLTNEAREKLEKDINEIIKWYWNLKTLSTALNELTFHMQSSKFLGFQKNKLSQTDIGILYQHEIAIDWTLRSIEQWCPELAESIKPYEEKEAKKYQEQIEQNQLEIKPYRPSLAERFGQTEFLNYKVSGASLWLRRLKLIFLIVGSIVLNVILITLAVVFLMKPANITTMFTGAGLGILSTLLTMLSFTYIAQSWKR</sequence>
<protein>
    <submittedName>
        <fullName evidence="2">Hypothetical membrane spanning protein</fullName>
    </submittedName>
</protein>
<gene>
    <name evidence="2" type="ordered locus">CBUD_1637</name>
</gene>
<organism evidence="2 3">
    <name type="scientific">Coxiella burnetii (strain Dugway 5J108-111)</name>
    <dbReference type="NCBI Taxonomy" id="434922"/>
    <lineage>
        <taxon>Bacteria</taxon>
        <taxon>Pseudomonadati</taxon>
        <taxon>Pseudomonadota</taxon>
        <taxon>Gammaproteobacteria</taxon>
        <taxon>Legionellales</taxon>
        <taxon>Coxiellaceae</taxon>
        <taxon>Coxiella</taxon>
    </lineage>
</organism>
<feature type="transmembrane region" description="Helical" evidence="1">
    <location>
        <begin position="200"/>
        <end position="222"/>
    </location>
</feature>
<evidence type="ECO:0000313" key="3">
    <source>
        <dbReference type="Proteomes" id="UP000008555"/>
    </source>
</evidence>
<accession>A9KEF5</accession>
<keyword evidence="1" id="KW-1133">Transmembrane helix</keyword>
<evidence type="ECO:0000313" key="2">
    <source>
        <dbReference type="EMBL" id="ABS76934.2"/>
    </source>
</evidence>
<feature type="transmembrane region" description="Helical" evidence="1">
    <location>
        <begin position="228"/>
        <end position="253"/>
    </location>
</feature>
<dbReference type="KEGG" id="cbd:CBUD_1637"/>
<dbReference type="RefSeq" id="WP_011997190.1">
    <property type="nucleotide sequence ID" value="NC_009727.1"/>
</dbReference>
<dbReference type="AlphaFoldDB" id="A9KEF5"/>
<reference evidence="2 3" key="1">
    <citation type="journal article" date="2009" name="Infect. Immun.">
        <title>Comparative genomics reveal extensive transposon-mediated genomic plasticity and diversity among potential effector proteins within the genus Coxiella.</title>
        <authorList>
            <person name="Beare P.A."/>
            <person name="Unsworth N."/>
            <person name="Andoh M."/>
            <person name="Voth D.E."/>
            <person name="Omsland A."/>
            <person name="Gilk S.D."/>
            <person name="Williams K.P."/>
            <person name="Sobral B.W."/>
            <person name="Kupko J.J.III."/>
            <person name="Porcella S.F."/>
            <person name="Samuel J.E."/>
            <person name="Heinzen R.A."/>
        </authorList>
    </citation>
    <scope>NUCLEOTIDE SEQUENCE [LARGE SCALE GENOMIC DNA]</scope>
    <source>
        <strain evidence="2 3">Dugway 5J108-111</strain>
    </source>
</reference>
<proteinExistence type="predicted"/>
<name>A9KEF5_COXBN</name>
<dbReference type="EMBL" id="CP000733">
    <property type="protein sequence ID" value="ABS76934.2"/>
    <property type="molecule type" value="Genomic_DNA"/>
</dbReference>
<evidence type="ECO:0000256" key="1">
    <source>
        <dbReference type="SAM" id="Phobius"/>
    </source>
</evidence>
<dbReference type="HOGENOM" id="CLU_1114358_0_0_6"/>
<dbReference type="Proteomes" id="UP000008555">
    <property type="component" value="Chromosome"/>
</dbReference>
<keyword evidence="1" id="KW-0812">Transmembrane</keyword>